<dbReference type="SMART" id="SM00479">
    <property type="entry name" value="EXOIII"/>
    <property type="match status" value="1"/>
</dbReference>
<evidence type="ECO:0000313" key="3">
    <source>
        <dbReference type="EMBL" id="MFD1949234.1"/>
    </source>
</evidence>
<dbReference type="PANTHER" id="PTHR30231">
    <property type="entry name" value="DNA POLYMERASE III SUBUNIT EPSILON"/>
    <property type="match status" value="1"/>
</dbReference>
<sequence length="213" mass="23681">MSHSFVAIDLETANRNTRSICQIGIVVYEDGREVASEVVLVNPREPFEPMNIRVHGIRDTHVTDAACFPDLHDWLHAHLHDRIVLAHGNFDRGALRNACEHHILPAFACRWLDSVTIARRAWPHLKGEGGGHGLANLAKVFNLTFRHHDALEDARAAGTLTLRALEEQGWTLDDCFGRYTPKASTLKAADQASKKSSSSRLIDTVSSIRHPTS</sequence>
<dbReference type="RefSeq" id="WP_380926653.1">
    <property type="nucleotide sequence ID" value="NZ_JBHUGS010000001.1"/>
</dbReference>
<evidence type="ECO:0000313" key="4">
    <source>
        <dbReference type="Proteomes" id="UP001597400"/>
    </source>
</evidence>
<gene>
    <name evidence="3" type="ORF">ACFSGX_00460</name>
</gene>
<organism evidence="3 4">
    <name type="scientific">Sphingomonas arantia</name>
    <dbReference type="NCBI Taxonomy" id="1460676"/>
    <lineage>
        <taxon>Bacteria</taxon>
        <taxon>Pseudomonadati</taxon>
        <taxon>Pseudomonadota</taxon>
        <taxon>Alphaproteobacteria</taxon>
        <taxon>Sphingomonadales</taxon>
        <taxon>Sphingomonadaceae</taxon>
        <taxon>Sphingomonas</taxon>
    </lineage>
</organism>
<dbReference type="Pfam" id="PF00929">
    <property type="entry name" value="RNase_T"/>
    <property type="match status" value="1"/>
</dbReference>
<feature type="region of interest" description="Disordered" evidence="1">
    <location>
        <begin position="190"/>
        <end position="213"/>
    </location>
</feature>
<feature type="domain" description="Exonuclease" evidence="2">
    <location>
        <begin position="4"/>
        <end position="170"/>
    </location>
</feature>
<feature type="compositionally biased region" description="Polar residues" evidence="1">
    <location>
        <begin position="200"/>
        <end position="213"/>
    </location>
</feature>
<reference evidence="4" key="1">
    <citation type="journal article" date="2019" name="Int. J. Syst. Evol. Microbiol.">
        <title>The Global Catalogue of Microorganisms (GCM) 10K type strain sequencing project: providing services to taxonomists for standard genome sequencing and annotation.</title>
        <authorList>
            <consortium name="The Broad Institute Genomics Platform"/>
            <consortium name="The Broad Institute Genome Sequencing Center for Infectious Disease"/>
            <person name="Wu L."/>
            <person name="Ma J."/>
        </authorList>
    </citation>
    <scope>NUCLEOTIDE SEQUENCE [LARGE SCALE GENOMIC DNA]</scope>
    <source>
        <strain evidence="4">CGMCC 1.12702</strain>
    </source>
</reference>
<dbReference type="EC" id="3.1.-.-" evidence="3"/>
<dbReference type="Gene3D" id="3.30.420.10">
    <property type="entry name" value="Ribonuclease H-like superfamily/Ribonuclease H"/>
    <property type="match status" value="1"/>
</dbReference>
<proteinExistence type="predicted"/>
<accession>A0ABW4TUW6</accession>
<dbReference type="InterPro" id="IPR036397">
    <property type="entry name" value="RNaseH_sf"/>
</dbReference>
<name>A0ABW4TUW6_9SPHN</name>
<dbReference type="InterPro" id="IPR012337">
    <property type="entry name" value="RNaseH-like_sf"/>
</dbReference>
<dbReference type="Proteomes" id="UP001597400">
    <property type="component" value="Unassembled WGS sequence"/>
</dbReference>
<dbReference type="GO" id="GO:0004527">
    <property type="term" value="F:exonuclease activity"/>
    <property type="evidence" value="ECO:0007669"/>
    <property type="project" value="UniProtKB-KW"/>
</dbReference>
<dbReference type="EMBL" id="JBHUGS010000001">
    <property type="protein sequence ID" value="MFD1949234.1"/>
    <property type="molecule type" value="Genomic_DNA"/>
</dbReference>
<keyword evidence="3" id="KW-0378">Hydrolase</keyword>
<protein>
    <submittedName>
        <fullName evidence="3">3'-5' exonuclease</fullName>
        <ecNumber evidence="3">3.1.-.-</ecNumber>
    </submittedName>
</protein>
<dbReference type="PANTHER" id="PTHR30231:SF42">
    <property type="entry name" value="EXONUCLEASE"/>
    <property type="match status" value="1"/>
</dbReference>
<dbReference type="SUPFAM" id="SSF53098">
    <property type="entry name" value="Ribonuclease H-like"/>
    <property type="match status" value="1"/>
</dbReference>
<keyword evidence="3" id="KW-0269">Exonuclease</keyword>
<dbReference type="InterPro" id="IPR013520">
    <property type="entry name" value="Ribonucl_H"/>
</dbReference>
<comment type="caution">
    <text evidence="3">The sequence shown here is derived from an EMBL/GenBank/DDBJ whole genome shotgun (WGS) entry which is preliminary data.</text>
</comment>
<dbReference type="CDD" id="cd06130">
    <property type="entry name" value="DNA_pol_III_epsilon_like"/>
    <property type="match status" value="1"/>
</dbReference>
<evidence type="ECO:0000259" key="2">
    <source>
        <dbReference type="SMART" id="SM00479"/>
    </source>
</evidence>
<keyword evidence="4" id="KW-1185">Reference proteome</keyword>
<evidence type="ECO:0000256" key="1">
    <source>
        <dbReference type="SAM" id="MobiDB-lite"/>
    </source>
</evidence>
<keyword evidence="3" id="KW-0540">Nuclease</keyword>